<reference evidence="2" key="1">
    <citation type="submission" date="2023-03" db="EMBL/GenBank/DDBJ databases">
        <title>Massive genome expansion in bonnet fungi (Mycena s.s.) driven by repeated elements and novel gene families across ecological guilds.</title>
        <authorList>
            <consortium name="Lawrence Berkeley National Laboratory"/>
            <person name="Harder C.B."/>
            <person name="Miyauchi S."/>
            <person name="Viragh M."/>
            <person name="Kuo A."/>
            <person name="Thoen E."/>
            <person name="Andreopoulos B."/>
            <person name="Lu D."/>
            <person name="Skrede I."/>
            <person name="Drula E."/>
            <person name="Henrissat B."/>
            <person name="Morin E."/>
            <person name="Kohler A."/>
            <person name="Barry K."/>
            <person name="LaButti K."/>
            <person name="Morin E."/>
            <person name="Salamov A."/>
            <person name="Lipzen A."/>
            <person name="Mereny Z."/>
            <person name="Hegedus B."/>
            <person name="Baldrian P."/>
            <person name="Stursova M."/>
            <person name="Weitz H."/>
            <person name="Taylor A."/>
            <person name="Grigoriev I.V."/>
            <person name="Nagy L.G."/>
            <person name="Martin F."/>
            <person name="Kauserud H."/>
        </authorList>
    </citation>
    <scope>NUCLEOTIDE SEQUENCE</scope>
    <source>
        <strain evidence="2">CBHHK173m</strain>
    </source>
</reference>
<gene>
    <name evidence="2" type="ORF">B0H15DRAFT_807641</name>
</gene>
<dbReference type="Proteomes" id="UP001222325">
    <property type="component" value="Unassembled WGS sequence"/>
</dbReference>
<feature type="region of interest" description="Disordered" evidence="1">
    <location>
        <begin position="713"/>
        <end position="732"/>
    </location>
</feature>
<name>A0AAD6TMZ0_9AGAR</name>
<keyword evidence="3" id="KW-1185">Reference proteome</keyword>
<dbReference type="EMBL" id="JARJCN010000170">
    <property type="protein sequence ID" value="KAJ7065948.1"/>
    <property type="molecule type" value="Genomic_DNA"/>
</dbReference>
<feature type="region of interest" description="Disordered" evidence="1">
    <location>
        <begin position="658"/>
        <end position="689"/>
    </location>
</feature>
<accession>A0AAD6TMZ0</accession>
<feature type="region of interest" description="Disordered" evidence="1">
    <location>
        <begin position="25"/>
        <end position="74"/>
    </location>
</feature>
<protein>
    <submittedName>
        <fullName evidence="2">Uncharacterized protein</fullName>
    </submittedName>
</protein>
<evidence type="ECO:0000313" key="2">
    <source>
        <dbReference type="EMBL" id="KAJ7065948.1"/>
    </source>
</evidence>
<comment type="caution">
    <text evidence="2">The sequence shown here is derived from an EMBL/GenBank/DDBJ whole genome shotgun (WGS) entry which is preliminary data.</text>
</comment>
<evidence type="ECO:0000313" key="3">
    <source>
        <dbReference type="Proteomes" id="UP001222325"/>
    </source>
</evidence>
<feature type="region of interest" description="Disordered" evidence="1">
    <location>
        <begin position="575"/>
        <end position="603"/>
    </location>
</feature>
<proteinExistence type="predicted"/>
<organism evidence="2 3">
    <name type="scientific">Mycena belliarum</name>
    <dbReference type="NCBI Taxonomy" id="1033014"/>
    <lineage>
        <taxon>Eukaryota</taxon>
        <taxon>Fungi</taxon>
        <taxon>Dikarya</taxon>
        <taxon>Basidiomycota</taxon>
        <taxon>Agaricomycotina</taxon>
        <taxon>Agaricomycetes</taxon>
        <taxon>Agaricomycetidae</taxon>
        <taxon>Agaricales</taxon>
        <taxon>Marasmiineae</taxon>
        <taxon>Mycenaceae</taxon>
        <taxon>Mycena</taxon>
    </lineage>
</organism>
<evidence type="ECO:0000256" key="1">
    <source>
        <dbReference type="SAM" id="MobiDB-lite"/>
    </source>
</evidence>
<sequence>MPRVTRSSKARSAELPIYTKASNARTKVKAVEQPIKKKPRAGKEREQPSVKKKSRVAEEPEVAPYSLISDPSTSPDLVQSPIEFPNRSKNLPKIYVTNNRHPFYAFPETRHGHAFVLLVDFADKQALQTILFHGFQASISRHPDKHAMMHEESKLTIYHDKDGLLILGPHDIALMRDSTGKTDNNGNLIPTNDIMVNVGFGIQELSQELYECAKQLRDDLIGDPSISTAGPPTTVQSEGSTYRTGSTAFERDWRSDPIEGTQRAIPVSISVERPKGGLHAPSVGNKYNGEVDAGLSLRQRYLALSAELSALGLKYGPPHWATLYENWADLINVPRVGHRSNPGFTNNQSNQARPIKKSSIVDGIPRNMDEVGPFGGTHLDQGDWIAGQSFLTSLSSLENGSSPGRMVMVELGIARELLPFTAFYMSGLRGHAGTQPVFDDTIEASADKPKPALAEDIRILDIGYMSSALMGGEGPVALAASTSKKLLEVSMEFLNVNAGQPGAAVRTEHANYARDGLSIIPPESLAVFLGRQITNLAVQIASQTLPELDLRIARDQMLSSISYKLPDGTRQSLGPWPLGPGHALGGVDHPHPESSDPPPFGNVPRAELIQEMERYQAHVARSIPCVSLAESTGSRDPDFLVNKPSIFKKIAAGAARGVDPYAESSAKRKADGALDSQPPRKTPRTKGKDTFLVAQVPEPGLFKRSKAYQPKVAAREPAPVAGPSSARAAPKSTFPALSKAAVQALPSRESMRTASHIQSQAQSQVRWDAARVQVDRIFSLASLQRVHELVKKQIQNILKKTVLKPDTDAATKRFNDACFEIETSPLGDGALIAVSSEMQVSAVYEWDLDVNQVLEAFKQQRIMAIHAKVFNWLDDQVTPCLVEFTQNFLLNHPASDHWLDRTLRRVIFHEHTPKPVRLTASDFVRDAKGSSYVDKIVSEDTDRAEKYVAATRKVVADWVGFEAGQSIYSTRARFASHIIDRVGPSALLLPDVFRAFRNPDRALTGGTHQTKSIPFNSLDEWTAVLEAHPVAIPSAAFSSRGTPQMTAERQLLLDISASYESIRTHKKFPAPPAARPIVTPKPENMLKFLLLAYSLLPDTPGQPPRLPDNPPSPLGLDILNFIMKNTDHRLPFRCDASSYIPMCRPTGPLHPSNIRTLPGFYSLLQWRMTTYHSPFVLSHPTNLFADHEAFMHAVQGYNKADYVLDDAYGGRAQVTRSRNFEAHSERNWRNAQVEANHSWLVAEPAEKASYAQLCTILQGKDESNKKETAFPLCGVLTAHLIASDYADAGIIEPATVDEVAQKIVDIDAGAVDGLRALDYFHDSSPFGHHARNGFIDLYRYLDTELPALVKKRMQFSPHMLEHALCKYKRIMNEPAFHAYFIPTYFSQSFYK</sequence>